<comment type="subcellular location">
    <subcellularLocation>
        <location evidence="8">Endomembrane system</location>
        <topology evidence="8">Single-pass membrane protein</topology>
    </subcellularLocation>
</comment>
<evidence type="ECO:0000256" key="5">
    <source>
        <dbReference type="ARBA" id="ARBA00023136"/>
    </source>
</evidence>
<dbReference type="GO" id="GO:0012505">
    <property type="term" value="C:endomembrane system"/>
    <property type="evidence" value="ECO:0000318"/>
    <property type="project" value="GO_Central"/>
</dbReference>
<evidence type="ECO:0000259" key="13">
    <source>
        <dbReference type="PROSITE" id="PS50090"/>
    </source>
</evidence>
<dbReference type="Gene3D" id="1.10.10.60">
    <property type="entry name" value="Homeodomain-like"/>
    <property type="match status" value="2"/>
</dbReference>
<keyword evidence="16" id="KW-1185">Reference proteome</keyword>
<evidence type="ECO:0000256" key="4">
    <source>
        <dbReference type="ARBA" id="ARBA00022989"/>
    </source>
</evidence>
<feature type="domain" description="J" evidence="12">
    <location>
        <begin position="54"/>
        <end position="118"/>
    </location>
</feature>
<evidence type="ECO:0000259" key="14">
    <source>
        <dbReference type="PROSITE" id="PS51293"/>
    </source>
</evidence>
<dbReference type="Pfam" id="PF00226">
    <property type="entry name" value="DnaJ"/>
    <property type="match status" value="1"/>
</dbReference>
<feature type="signal peptide" evidence="11">
    <location>
        <begin position="1"/>
        <end position="36"/>
    </location>
</feature>
<dbReference type="OMA" id="AAYWERK"/>
<evidence type="ECO:0000256" key="7">
    <source>
        <dbReference type="ARBA" id="ARBA00023242"/>
    </source>
</evidence>
<dbReference type="InterPro" id="IPR017884">
    <property type="entry name" value="SANT_dom"/>
</dbReference>
<dbReference type="SMART" id="SM00271">
    <property type="entry name" value="DnaJ"/>
    <property type="match status" value="1"/>
</dbReference>
<dbReference type="OrthoDB" id="10250354at2759"/>
<dbReference type="SMART" id="SM00717">
    <property type="entry name" value="SANT"/>
    <property type="match status" value="2"/>
</dbReference>
<dbReference type="InterPro" id="IPR001623">
    <property type="entry name" value="DnaJ_domain"/>
</dbReference>
<evidence type="ECO:0000259" key="12">
    <source>
        <dbReference type="PROSITE" id="PS50076"/>
    </source>
</evidence>
<dbReference type="PRINTS" id="PR00625">
    <property type="entry name" value="JDOMAIN"/>
</dbReference>
<feature type="transmembrane region" description="Helical" evidence="10">
    <location>
        <begin position="143"/>
        <end position="164"/>
    </location>
</feature>
<feature type="compositionally biased region" description="Acidic residues" evidence="9">
    <location>
        <begin position="253"/>
        <end position="265"/>
    </location>
</feature>
<dbReference type="Pfam" id="PF23082">
    <property type="entry name" value="Myb_DNA-binding_2"/>
    <property type="match status" value="2"/>
</dbReference>
<dbReference type="CDD" id="cd06257">
    <property type="entry name" value="DnaJ"/>
    <property type="match status" value="1"/>
</dbReference>
<dbReference type="PANTHER" id="PTHR44653">
    <property type="entry name" value="DNAJ HOMOLOG SUBFAMILY C MEMBER 1"/>
    <property type="match status" value="1"/>
</dbReference>
<keyword evidence="5 10" id="KW-0472">Membrane</keyword>
<evidence type="ECO:0000256" key="8">
    <source>
        <dbReference type="ARBA" id="ARBA00037847"/>
    </source>
</evidence>
<evidence type="ECO:0000313" key="15">
    <source>
        <dbReference type="EnsemblMetazoa" id="XP_030845996"/>
    </source>
</evidence>
<evidence type="ECO:0000256" key="6">
    <source>
        <dbReference type="ARBA" id="ARBA00023186"/>
    </source>
</evidence>
<dbReference type="SUPFAM" id="SSF46689">
    <property type="entry name" value="Homeodomain-like"/>
    <property type="match status" value="2"/>
</dbReference>
<evidence type="ECO:0000256" key="1">
    <source>
        <dbReference type="ARBA" id="ARBA00022692"/>
    </source>
</evidence>
<keyword evidence="6" id="KW-0143">Chaperone</keyword>
<dbReference type="AlphaFoldDB" id="A0A7M7P4H8"/>
<name>A0A7M7P4H8_STRPU</name>
<dbReference type="EnsemblMetazoa" id="XM_030990136">
    <property type="protein sequence ID" value="XP_030845996"/>
    <property type="gene ID" value="LOC590295"/>
</dbReference>
<dbReference type="PROSITE" id="PS51293">
    <property type="entry name" value="SANT"/>
    <property type="match status" value="1"/>
</dbReference>
<dbReference type="InterPro" id="IPR036869">
    <property type="entry name" value="J_dom_sf"/>
</dbReference>
<keyword evidence="3" id="KW-0677">Repeat</keyword>
<dbReference type="InterPro" id="IPR001005">
    <property type="entry name" value="SANT/Myb"/>
</dbReference>
<feature type="chain" id="PRO_5029757269" description="DnaJ homolog subfamily C member 1" evidence="11">
    <location>
        <begin position="37"/>
        <end position="538"/>
    </location>
</feature>
<dbReference type="FunFam" id="1.10.10.60:FF:000180">
    <property type="entry name" value="DnaJ (Hsp40) homolog, subfamily C, member 2"/>
    <property type="match status" value="1"/>
</dbReference>
<feature type="region of interest" description="Disordered" evidence="9">
    <location>
        <begin position="251"/>
        <end position="286"/>
    </location>
</feature>
<evidence type="ECO:0000256" key="11">
    <source>
        <dbReference type="SAM" id="SignalP"/>
    </source>
</evidence>
<dbReference type="Gene3D" id="1.10.287.110">
    <property type="entry name" value="DnaJ domain"/>
    <property type="match status" value="1"/>
</dbReference>
<dbReference type="CTD" id="64215"/>
<reference evidence="16" key="1">
    <citation type="submission" date="2015-02" db="EMBL/GenBank/DDBJ databases">
        <title>Genome sequencing for Strongylocentrotus purpuratus.</title>
        <authorList>
            <person name="Murali S."/>
            <person name="Liu Y."/>
            <person name="Vee V."/>
            <person name="English A."/>
            <person name="Wang M."/>
            <person name="Skinner E."/>
            <person name="Han Y."/>
            <person name="Muzny D.M."/>
            <person name="Worley K.C."/>
            <person name="Gibbs R.A."/>
        </authorList>
    </citation>
    <scope>NUCLEOTIDE SEQUENCE</scope>
</reference>
<feature type="compositionally biased region" description="Basic and acidic residues" evidence="9">
    <location>
        <begin position="266"/>
        <end position="281"/>
    </location>
</feature>
<dbReference type="RefSeq" id="XP_030845996.1">
    <property type="nucleotide sequence ID" value="XM_030990136.1"/>
</dbReference>
<dbReference type="InterPro" id="IPR009057">
    <property type="entry name" value="Homeodomain-like_sf"/>
</dbReference>
<proteinExistence type="predicted"/>
<feature type="domain" description="SANT" evidence="14">
    <location>
        <begin position="472"/>
        <end position="527"/>
    </location>
</feature>
<dbReference type="PANTHER" id="PTHR44653:SF2">
    <property type="entry name" value="DNAJ HOMOLOG SUBFAMILY C MEMBER 1"/>
    <property type="match status" value="1"/>
</dbReference>
<keyword evidence="2 11" id="KW-0732">Signal</keyword>
<dbReference type="SUPFAM" id="SSF46565">
    <property type="entry name" value="Chaperone J-domain"/>
    <property type="match status" value="1"/>
</dbReference>
<evidence type="ECO:0000256" key="10">
    <source>
        <dbReference type="SAM" id="Phobius"/>
    </source>
</evidence>
<dbReference type="CDD" id="cd00167">
    <property type="entry name" value="SANT"/>
    <property type="match status" value="1"/>
</dbReference>
<feature type="domain" description="Myb-like" evidence="13">
    <location>
        <begin position="477"/>
        <end position="523"/>
    </location>
</feature>
<keyword evidence="4 10" id="KW-1133">Transmembrane helix</keyword>
<dbReference type="InParanoid" id="A0A7M7P4H8"/>
<reference evidence="15" key="2">
    <citation type="submission" date="2021-01" db="UniProtKB">
        <authorList>
            <consortium name="EnsemblMetazoa"/>
        </authorList>
    </citation>
    <scope>IDENTIFICATION</scope>
</reference>
<dbReference type="KEGG" id="spu:590295"/>
<sequence>MARSRRYLHCLNFSEFSAMFVWYILFLLAFSSSSDAWDQTDLELFDLVEEIQLNFYEVLEIDQSASQSDVRRAYRRLSLQLHPDKNKEENAEEKFRQLVAVAEILKDEDTRKRYDEIVEHGLPDWRQPVFYYRRVRKMGLLELSLLLSVILSVGHYLVIWSMYFERMLEIEALIKPKKEKKGKKAKQQAANQAATEQITEILLQDPNLIQKPKLADILPWRLACLTIGTIRSLPGTYRSVLEYWRARRKAKEEEEELDEGDEEGEESSRRKEQGPREKQRLDPAMLDYDRSASASVTMTTAGEAARMNGGLGASGASDSDKTKTSFEWTASEVSSLVKIMSKYPGGTTDRWTRIAEEIKKPVDVVTKKAKQLKSQKFATNVDAAAQGITGGIKHTISSKRTGLGLITDGVITNSIDEVDWEEAGSKKNRSTKPVRSKDRTLMIASEKQSSDQSDTSVSNRVLQNKEVDDLVNESCAWSQRQQKVLEKAMQVYPRSVDDRWDKIADSVPGKTKEECIIRYKELVEVVKRRKQQTPSAER</sequence>
<protein>
    <recommendedName>
        <fullName evidence="17">DnaJ homolog subfamily C member 1</fullName>
    </recommendedName>
</protein>
<dbReference type="GeneID" id="590295"/>
<evidence type="ECO:0000256" key="2">
    <source>
        <dbReference type="ARBA" id="ARBA00022729"/>
    </source>
</evidence>
<accession>A0A7M7P4H8</accession>
<evidence type="ECO:0000256" key="9">
    <source>
        <dbReference type="SAM" id="MobiDB-lite"/>
    </source>
</evidence>
<keyword evidence="7" id="KW-0539">Nucleus</keyword>
<evidence type="ECO:0000313" key="16">
    <source>
        <dbReference type="Proteomes" id="UP000007110"/>
    </source>
</evidence>
<feature type="compositionally biased region" description="Polar residues" evidence="9">
    <location>
        <begin position="446"/>
        <end position="458"/>
    </location>
</feature>
<evidence type="ECO:0000256" key="3">
    <source>
        <dbReference type="ARBA" id="ARBA00022737"/>
    </source>
</evidence>
<evidence type="ECO:0008006" key="17">
    <source>
        <dbReference type="Google" id="ProtNLM"/>
    </source>
</evidence>
<dbReference type="PROSITE" id="PS50090">
    <property type="entry name" value="MYB_LIKE"/>
    <property type="match status" value="1"/>
</dbReference>
<feature type="region of interest" description="Disordered" evidence="9">
    <location>
        <begin position="421"/>
        <end position="458"/>
    </location>
</feature>
<dbReference type="Proteomes" id="UP000007110">
    <property type="component" value="Unassembled WGS sequence"/>
</dbReference>
<dbReference type="InterPro" id="IPR052606">
    <property type="entry name" value="DnaJ_domain_protein"/>
</dbReference>
<keyword evidence="1 10" id="KW-0812">Transmembrane</keyword>
<dbReference type="PROSITE" id="PS50076">
    <property type="entry name" value="DNAJ_2"/>
    <property type="match status" value="1"/>
</dbReference>
<organism evidence="15 16">
    <name type="scientific">Strongylocentrotus purpuratus</name>
    <name type="common">Purple sea urchin</name>
    <dbReference type="NCBI Taxonomy" id="7668"/>
    <lineage>
        <taxon>Eukaryota</taxon>
        <taxon>Metazoa</taxon>
        <taxon>Echinodermata</taxon>
        <taxon>Eleutherozoa</taxon>
        <taxon>Echinozoa</taxon>
        <taxon>Echinoidea</taxon>
        <taxon>Euechinoidea</taxon>
        <taxon>Echinacea</taxon>
        <taxon>Camarodonta</taxon>
        <taxon>Echinidea</taxon>
        <taxon>Strongylocentrotidae</taxon>
        <taxon>Strongylocentrotus</taxon>
    </lineage>
</organism>